<comment type="caution">
    <text evidence="7">The sequence shown here is derived from an EMBL/GenBank/DDBJ whole genome shotgun (WGS) entry which is preliminary data.</text>
</comment>
<dbReference type="InterPro" id="IPR002569">
    <property type="entry name" value="Met_Sox_Rdtase_MsrA_dom"/>
</dbReference>
<dbReference type="GO" id="GO:0008113">
    <property type="term" value="F:peptide-methionine (S)-S-oxide reductase activity"/>
    <property type="evidence" value="ECO:0007669"/>
    <property type="project" value="UniProtKB-EC"/>
</dbReference>
<dbReference type="PANTHER" id="PTHR43774">
    <property type="entry name" value="PEPTIDE METHIONINE SULFOXIDE REDUCTASE"/>
    <property type="match status" value="1"/>
</dbReference>
<evidence type="ECO:0000256" key="5">
    <source>
        <dbReference type="HAMAP-Rule" id="MF_01401"/>
    </source>
</evidence>
<evidence type="ECO:0000259" key="6">
    <source>
        <dbReference type="Pfam" id="PF01625"/>
    </source>
</evidence>
<dbReference type="NCBIfam" id="TIGR00401">
    <property type="entry name" value="msrA"/>
    <property type="match status" value="1"/>
</dbReference>
<dbReference type="InterPro" id="IPR036509">
    <property type="entry name" value="Met_Sox_Rdtase_MsrA_sf"/>
</dbReference>
<dbReference type="HAMAP" id="MF_01401">
    <property type="entry name" value="MsrA"/>
    <property type="match status" value="1"/>
</dbReference>
<dbReference type="Gene3D" id="3.30.1060.10">
    <property type="entry name" value="Peptide methionine sulphoxide reductase MsrA"/>
    <property type="match status" value="1"/>
</dbReference>
<protein>
    <recommendedName>
        <fullName evidence="5">Peptide methionine sulfoxide reductase MsrA</fullName>
        <shortName evidence="5">Protein-methionine-S-oxide reductase</shortName>
        <ecNumber evidence="5">1.8.4.11</ecNumber>
    </recommendedName>
    <alternativeName>
        <fullName evidence="5">Peptide-methionine (S)-S-oxide reductase</fullName>
        <shortName evidence="5">Peptide Met(O) reductase</shortName>
    </alternativeName>
</protein>
<organism evidence="7 8">
    <name type="scientific">Paenibacillus hodogayensis</name>
    <dbReference type="NCBI Taxonomy" id="279208"/>
    <lineage>
        <taxon>Bacteria</taxon>
        <taxon>Bacillati</taxon>
        <taxon>Bacillota</taxon>
        <taxon>Bacilli</taxon>
        <taxon>Bacillales</taxon>
        <taxon>Paenibacillaceae</taxon>
        <taxon>Paenibacillus</taxon>
    </lineage>
</organism>
<gene>
    <name evidence="5 7" type="primary">msrA</name>
    <name evidence="7" type="ORF">ACFFNY_29880</name>
</gene>
<comment type="catalytic activity">
    <reaction evidence="4 5">
        <text>[thioredoxin]-disulfide + L-methionine + H2O = L-methionine (S)-S-oxide + [thioredoxin]-dithiol</text>
        <dbReference type="Rhea" id="RHEA:19993"/>
        <dbReference type="Rhea" id="RHEA-COMP:10698"/>
        <dbReference type="Rhea" id="RHEA-COMP:10700"/>
        <dbReference type="ChEBI" id="CHEBI:15377"/>
        <dbReference type="ChEBI" id="CHEBI:29950"/>
        <dbReference type="ChEBI" id="CHEBI:50058"/>
        <dbReference type="ChEBI" id="CHEBI:57844"/>
        <dbReference type="ChEBI" id="CHEBI:58772"/>
        <dbReference type="EC" id="1.8.4.11"/>
    </reaction>
</comment>
<comment type="catalytic activity">
    <reaction evidence="3 5">
        <text>L-methionyl-[protein] + [thioredoxin]-disulfide + H2O = L-methionyl-(S)-S-oxide-[protein] + [thioredoxin]-dithiol</text>
        <dbReference type="Rhea" id="RHEA:14217"/>
        <dbReference type="Rhea" id="RHEA-COMP:10698"/>
        <dbReference type="Rhea" id="RHEA-COMP:10700"/>
        <dbReference type="Rhea" id="RHEA-COMP:12313"/>
        <dbReference type="Rhea" id="RHEA-COMP:12315"/>
        <dbReference type="ChEBI" id="CHEBI:15377"/>
        <dbReference type="ChEBI" id="CHEBI:16044"/>
        <dbReference type="ChEBI" id="CHEBI:29950"/>
        <dbReference type="ChEBI" id="CHEBI:44120"/>
        <dbReference type="ChEBI" id="CHEBI:50058"/>
        <dbReference type="EC" id="1.8.4.11"/>
    </reaction>
</comment>
<keyword evidence="2 5" id="KW-0560">Oxidoreductase</keyword>
<dbReference type="Pfam" id="PF01625">
    <property type="entry name" value="PMSR"/>
    <property type="match status" value="1"/>
</dbReference>
<name>A0ABV5W5Z2_9BACL</name>
<dbReference type="Proteomes" id="UP001589619">
    <property type="component" value="Unassembled WGS sequence"/>
</dbReference>
<accession>A0ABV5W5Z2</accession>
<reference evidence="7 8" key="1">
    <citation type="submission" date="2024-09" db="EMBL/GenBank/DDBJ databases">
        <authorList>
            <person name="Sun Q."/>
            <person name="Mori K."/>
        </authorList>
    </citation>
    <scope>NUCLEOTIDE SEQUENCE [LARGE SCALE GENOMIC DNA]</scope>
    <source>
        <strain evidence="7 8">JCM 12520</strain>
    </source>
</reference>
<keyword evidence="8" id="KW-1185">Reference proteome</keyword>
<feature type="domain" description="Peptide methionine sulphoxide reductase MsrA" evidence="6">
    <location>
        <begin position="6"/>
        <end position="143"/>
    </location>
</feature>
<evidence type="ECO:0000256" key="1">
    <source>
        <dbReference type="ARBA" id="ARBA00005591"/>
    </source>
</evidence>
<proteinExistence type="inferred from homology"/>
<dbReference type="PANTHER" id="PTHR43774:SF1">
    <property type="entry name" value="PEPTIDE METHIONINE SULFOXIDE REDUCTASE MSRA 2"/>
    <property type="match status" value="1"/>
</dbReference>
<feature type="active site" evidence="5">
    <location>
        <position position="13"/>
    </location>
</feature>
<dbReference type="EMBL" id="JBHMAG010000018">
    <property type="protein sequence ID" value="MFB9755812.1"/>
    <property type="molecule type" value="Genomic_DNA"/>
</dbReference>
<sequence>MSSIRTITFGMGCFWSPDALFGRQPGVVRTRVGYTGGTALNPTYRRLGDHSETVELDYDPDRLTLEQLLSLFWNNHNPININDYKGRQYQSLVLYRDEAQRAVVATVLREREQQGKGRPATEIAPFHTFYPAEDRHQKYYLKRFPDAVNKLGQLYPTLEELRDATLPARLNGLAKGYGNLTDILNEIAEWPIGESERDAMVRLVKSIRW</sequence>
<evidence type="ECO:0000256" key="2">
    <source>
        <dbReference type="ARBA" id="ARBA00023002"/>
    </source>
</evidence>
<dbReference type="SUPFAM" id="SSF55068">
    <property type="entry name" value="Peptide methionine sulfoxide reductase"/>
    <property type="match status" value="1"/>
</dbReference>
<evidence type="ECO:0000256" key="4">
    <source>
        <dbReference type="ARBA" id="ARBA00048782"/>
    </source>
</evidence>
<comment type="function">
    <text evidence="5">Has an important function as a repair enzyme for proteins that have been inactivated by oxidation. Catalyzes the reversible oxidation-reduction of methionine sulfoxide in proteins to methionine.</text>
</comment>
<comment type="similarity">
    <text evidence="1 5">Belongs to the MsrA Met sulfoxide reductase family.</text>
</comment>
<evidence type="ECO:0000313" key="7">
    <source>
        <dbReference type="EMBL" id="MFB9755812.1"/>
    </source>
</evidence>
<dbReference type="EC" id="1.8.4.11" evidence="5"/>
<dbReference type="RefSeq" id="WP_344908873.1">
    <property type="nucleotide sequence ID" value="NZ_BAAAYO010000006.1"/>
</dbReference>
<evidence type="ECO:0000313" key="8">
    <source>
        <dbReference type="Proteomes" id="UP001589619"/>
    </source>
</evidence>
<evidence type="ECO:0000256" key="3">
    <source>
        <dbReference type="ARBA" id="ARBA00047806"/>
    </source>
</evidence>